<organism evidence="1 2">
    <name type="scientific">Gleimia hominis</name>
    <dbReference type="NCBI Taxonomy" id="595468"/>
    <lineage>
        <taxon>Bacteria</taxon>
        <taxon>Bacillati</taxon>
        <taxon>Actinomycetota</taxon>
        <taxon>Actinomycetes</taxon>
        <taxon>Actinomycetales</taxon>
        <taxon>Actinomycetaceae</taxon>
        <taxon>Gleimia</taxon>
    </lineage>
</organism>
<dbReference type="Proteomes" id="UP001247542">
    <property type="component" value="Unassembled WGS sequence"/>
</dbReference>
<dbReference type="InterPro" id="IPR029058">
    <property type="entry name" value="AB_hydrolase_fold"/>
</dbReference>
<sequence length="526" mass="57778">MAPKIRFSPKTVIDEMRIYRATPATWTDSTVMLLNDYGATMCKSNGETMPLELPDGDEVLLGQDGIIYACTFDRNQLEVQTYRQGDGALESTRQSCTVDISGLICDHLVVLSLPEGLELWLDSPGQCKRICTISNGIAKKNPVVVKQRPRGKLHFSSGDIVAFAEDNGVDGRFLNIVDLCSQRIWNIRSDFVFAALRRVFAFSSSVPISDDKPYGLYVFSCHGDISFLKTDGPVLDAGGNATRVVVSVFTGTDAHLRDVTETVAGNLEVRHVESLSGYKSLSLDGSVYAVRGFSDVLTITSTFDKSGSLSASRQLTPIRGALPECGKYIISRSPTKSLGAVIHFHGGPESQEVPEGRFFGLPQWCNEHGLDWIGVNYQGSLTPNLLYTRSAWHRWSSTLRKDVLGAIELTTGPIVLAGWSFGATIALALGASNDRIKGLLLGAATGDLKKHVDYAIGIDPKHRDWFIQRFDFENGDALFFNGVNSFRADLHVLEFHGENDMNCPAFLANQVAKQWEKLGNPWTRVS</sequence>
<accession>A0ABU3I9Y4</accession>
<evidence type="ECO:0000313" key="1">
    <source>
        <dbReference type="EMBL" id="MDT3767184.1"/>
    </source>
</evidence>
<protein>
    <recommendedName>
        <fullName evidence="3">Alpha/beta hydrolase</fullName>
    </recommendedName>
</protein>
<gene>
    <name evidence="1" type="ORF">QS713_03770</name>
</gene>
<dbReference type="EMBL" id="JASXSX010000001">
    <property type="protein sequence ID" value="MDT3767184.1"/>
    <property type="molecule type" value="Genomic_DNA"/>
</dbReference>
<evidence type="ECO:0008006" key="3">
    <source>
        <dbReference type="Google" id="ProtNLM"/>
    </source>
</evidence>
<proteinExistence type="predicted"/>
<evidence type="ECO:0000313" key="2">
    <source>
        <dbReference type="Proteomes" id="UP001247542"/>
    </source>
</evidence>
<name>A0ABU3I9Y4_9ACTO</name>
<comment type="caution">
    <text evidence="1">The sequence shown here is derived from an EMBL/GenBank/DDBJ whole genome shotgun (WGS) entry which is preliminary data.</text>
</comment>
<dbReference type="Gene3D" id="3.40.50.1820">
    <property type="entry name" value="alpha/beta hydrolase"/>
    <property type="match status" value="1"/>
</dbReference>
<dbReference type="SUPFAM" id="SSF53474">
    <property type="entry name" value="alpha/beta-Hydrolases"/>
    <property type="match status" value="1"/>
</dbReference>
<keyword evidence="2" id="KW-1185">Reference proteome</keyword>
<reference evidence="1 2" key="1">
    <citation type="submission" date="2023-06" db="EMBL/GenBank/DDBJ databases">
        <title>Draft genome sequence of Gleimia hominis type strain CCUG 57540T.</title>
        <authorList>
            <person name="Salva-Serra F."/>
            <person name="Cardew S."/>
            <person name="Jensie Markopoulos S."/>
            <person name="Ohlen M."/>
            <person name="Inganas E."/>
            <person name="Svensson-Stadler L."/>
            <person name="Moore E.R.B."/>
        </authorList>
    </citation>
    <scope>NUCLEOTIDE SEQUENCE [LARGE SCALE GENOMIC DNA]</scope>
    <source>
        <strain evidence="1 2">CCUG 57540</strain>
    </source>
</reference>